<protein>
    <submittedName>
        <fullName evidence="2">RecB family nuclease, putative, TM0106 family</fullName>
    </submittedName>
</protein>
<evidence type="ECO:0000259" key="1">
    <source>
        <dbReference type="Pfam" id="PF13482"/>
    </source>
</evidence>
<proteinExistence type="predicted"/>
<dbReference type="InterPro" id="IPR038720">
    <property type="entry name" value="YprB_RNase_H-like_dom"/>
</dbReference>
<evidence type="ECO:0000313" key="2">
    <source>
        <dbReference type="EMBL" id="SFG79073.1"/>
    </source>
</evidence>
<dbReference type="InterPro" id="IPR019993">
    <property type="entry name" value="RecB_nuclease_TM0106_put"/>
</dbReference>
<keyword evidence="3" id="KW-1185">Reference proteome</keyword>
<evidence type="ECO:0000313" key="3">
    <source>
        <dbReference type="Proteomes" id="UP000199065"/>
    </source>
</evidence>
<dbReference type="EMBL" id="FOPJ01000015">
    <property type="protein sequence ID" value="SFG79073.1"/>
    <property type="molecule type" value="Genomic_DNA"/>
</dbReference>
<dbReference type="AlphaFoldDB" id="A0A1I2UPS6"/>
<dbReference type="Pfam" id="PF13482">
    <property type="entry name" value="RNase_H_2"/>
    <property type="match status" value="1"/>
</dbReference>
<dbReference type="InterPro" id="IPR012337">
    <property type="entry name" value="RNaseH-like_sf"/>
</dbReference>
<dbReference type="SUPFAM" id="SSF53098">
    <property type="entry name" value="Ribonuclease H-like"/>
    <property type="match status" value="1"/>
</dbReference>
<accession>A0A1I2UPS6</accession>
<dbReference type="NCBIfam" id="TIGR03491">
    <property type="entry name" value="TM0106 family RecB-like putative nuclease"/>
    <property type="match status" value="1"/>
</dbReference>
<dbReference type="OrthoDB" id="3274988at2"/>
<reference evidence="2 3" key="1">
    <citation type="submission" date="2016-10" db="EMBL/GenBank/DDBJ databases">
        <authorList>
            <person name="de Groot N.N."/>
        </authorList>
    </citation>
    <scope>NUCLEOTIDE SEQUENCE [LARGE SCALE GENOMIC DNA]</scope>
    <source>
        <strain>J11</strain>
        <strain evidence="3">PG 39</strain>
    </source>
</reference>
<organism evidence="2 3">
    <name type="scientific">Corynebacterium spheniscorum</name>
    <dbReference type="NCBI Taxonomy" id="185761"/>
    <lineage>
        <taxon>Bacteria</taxon>
        <taxon>Bacillati</taxon>
        <taxon>Actinomycetota</taxon>
        <taxon>Actinomycetes</taxon>
        <taxon>Mycobacteriales</taxon>
        <taxon>Corynebacteriaceae</taxon>
        <taxon>Corynebacterium</taxon>
    </lineage>
</organism>
<feature type="domain" description="YprB ribonuclease H-like" evidence="1">
    <location>
        <begin position="444"/>
        <end position="535"/>
    </location>
</feature>
<dbReference type="STRING" id="185761.SAMN05660282_01959"/>
<name>A0A1I2UPS6_9CORY</name>
<sequence length="548" mass="60888">MVDAFVSTLPAPCLKLGCIVAEQPPLNPADLVGCRYRQVQKRRYPELPPTPAQQHRHQRSEAARHEVYSLIPYRRALGDPRRDFRRLDLEGNLEEREFATLEALAAGVDIITSAVLSSDICDSALGQPLKSSPRWLTEVDVLLRISPTLQPLDAHATTWSYLPISISNHRVARPNAHTEATIIPTARLGLGKPLQVRQKIRHHTSDSYRLYLAQEALKALGLHCGQVGMIGQDRSLAFITGTPNVARSVHSALQAPAPTRARRVRECADCRFWPICESELRARDDISLFLPGDKSQALLEIGISTVEGLIQAGQGELSTFALAWRTGVSVLKRSAPKLPEDNALELDIDVEAYLDQGAYLWGTWDGHTYRPFVTWEGLGRTPEARAFAAFWQWLNTQRTHAHAQGRRIRVYCWSNHGENHWLRFSARRFGGKIFDDGSYCPTPEEVEEFIASEEWVDLFAIARTHLAGPTGLGLKTVAPAAGFHWAEEDFSGEDAVHAYRIAAGVDPGNSAAVKAQLLRYNADDCRATAEVRAWLRRGAPGIPELCSV</sequence>
<gene>
    <name evidence="2" type="ORF">SAMN05660282_01959</name>
</gene>
<dbReference type="Proteomes" id="UP000199065">
    <property type="component" value="Unassembled WGS sequence"/>
</dbReference>